<evidence type="ECO:0000313" key="9">
    <source>
        <dbReference type="Proteomes" id="UP000562984"/>
    </source>
</evidence>
<dbReference type="EMBL" id="JABEND010000002">
    <property type="protein sequence ID" value="NNG34916.1"/>
    <property type="molecule type" value="Genomic_DNA"/>
</dbReference>
<protein>
    <submittedName>
        <fullName evidence="8">Site-specific integrase</fullName>
    </submittedName>
</protein>
<gene>
    <name evidence="8" type="ORF">HKD39_04120</name>
</gene>
<comment type="caution">
    <text evidence="8">The sequence shown here is derived from an EMBL/GenBank/DDBJ whole genome shotgun (WGS) entry which is preliminary data.</text>
</comment>
<dbReference type="GO" id="GO:0006310">
    <property type="term" value="P:DNA recombination"/>
    <property type="evidence" value="ECO:0007669"/>
    <property type="project" value="UniProtKB-KW"/>
</dbReference>
<dbReference type="InterPro" id="IPR044068">
    <property type="entry name" value="CB"/>
</dbReference>
<dbReference type="Pfam" id="PF14659">
    <property type="entry name" value="Phage_int_SAM_3"/>
    <property type="match status" value="1"/>
</dbReference>
<dbReference type="InterPro" id="IPR050090">
    <property type="entry name" value="Tyrosine_recombinase_XerCD"/>
</dbReference>
<dbReference type="PANTHER" id="PTHR30349:SF64">
    <property type="entry name" value="PROPHAGE INTEGRASE INTD-RELATED"/>
    <property type="match status" value="1"/>
</dbReference>
<dbReference type="InterPro" id="IPR028259">
    <property type="entry name" value="AP2-like_int_N"/>
</dbReference>
<keyword evidence="2" id="KW-0229">DNA integration</keyword>
<dbReference type="InterPro" id="IPR011010">
    <property type="entry name" value="DNA_brk_join_enz"/>
</dbReference>
<dbReference type="PANTHER" id="PTHR30349">
    <property type="entry name" value="PHAGE INTEGRASE-RELATED"/>
    <property type="match status" value="1"/>
</dbReference>
<dbReference type="InterPro" id="IPR010998">
    <property type="entry name" value="Integrase_recombinase_N"/>
</dbReference>
<dbReference type="PROSITE" id="PS51900">
    <property type="entry name" value="CB"/>
    <property type="match status" value="1"/>
</dbReference>
<keyword evidence="3 5" id="KW-0238">DNA-binding</keyword>
<feature type="domain" description="Tyr recombinase" evidence="6">
    <location>
        <begin position="176"/>
        <end position="378"/>
    </location>
</feature>
<feature type="domain" description="Core-binding (CB)" evidence="7">
    <location>
        <begin position="65"/>
        <end position="153"/>
    </location>
</feature>
<evidence type="ECO:0000256" key="3">
    <source>
        <dbReference type="ARBA" id="ARBA00023125"/>
    </source>
</evidence>
<keyword evidence="9" id="KW-1185">Reference proteome</keyword>
<dbReference type="GO" id="GO:0003677">
    <property type="term" value="F:DNA binding"/>
    <property type="evidence" value="ECO:0007669"/>
    <property type="project" value="UniProtKB-UniRule"/>
</dbReference>
<evidence type="ECO:0000259" key="6">
    <source>
        <dbReference type="PROSITE" id="PS51898"/>
    </source>
</evidence>
<proteinExistence type="inferred from homology"/>
<sequence length="386" mass="42586">MAGVKDGILQRGTTWSYVVRVRDPETGRSRPRWVGGFATEREAKTARDEARVAASRSEYVNRTTITVGQFLDSWLGVHEVEVKPQTIASYRDLIDRYVTPRLGDVRLQAVQPAMLTRLYTDLLKAGGAKGRPLARSTVEKVHAILRKAFHDAVNIDQLLNASPVDRAKRPRKQSAAAKHIWTPADLRVFLETTRPHRLFPFFHLAAYTGARRGELLNLRWSNVDLDAGSLEIQGTVAVINGQRVEGTTKGGHARTVSLDDATVAVLRSHQRDQRDQRFAAGPDWAAGDFVFTRGAGLPLYPDTPSQLIPKLIEQHNKTANPSLPRIRLHDLRHIHATVLLEAGVPVHVVAGRLGHADPAITLRVYAHVLRASETKAADIFASAVGG</sequence>
<dbReference type="CDD" id="cd01189">
    <property type="entry name" value="INT_ICEBs1_C_like"/>
    <property type="match status" value="1"/>
</dbReference>
<dbReference type="Proteomes" id="UP000562984">
    <property type="component" value="Unassembled WGS sequence"/>
</dbReference>
<dbReference type="InterPro" id="IPR004107">
    <property type="entry name" value="Integrase_SAM-like_N"/>
</dbReference>
<dbReference type="GO" id="GO:0015074">
    <property type="term" value="P:DNA integration"/>
    <property type="evidence" value="ECO:0007669"/>
    <property type="project" value="UniProtKB-KW"/>
</dbReference>
<dbReference type="InterPro" id="IPR002104">
    <property type="entry name" value="Integrase_catalytic"/>
</dbReference>
<evidence type="ECO:0000256" key="1">
    <source>
        <dbReference type="ARBA" id="ARBA00008857"/>
    </source>
</evidence>
<evidence type="ECO:0000256" key="5">
    <source>
        <dbReference type="PROSITE-ProRule" id="PRU01248"/>
    </source>
</evidence>
<dbReference type="RefSeq" id="WP_171198577.1">
    <property type="nucleotide sequence ID" value="NZ_JABEND010000002.1"/>
</dbReference>
<evidence type="ECO:0000313" key="8">
    <source>
        <dbReference type="EMBL" id="NNG34916.1"/>
    </source>
</evidence>
<evidence type="ECO:0000259" key="7">
    <source>
        <dbReference type="PROSITE" id="PS51900"/>
    </source>
</evidence>
<dbReference type="AlphaFoldDB" id="A0A849A5J6"/>
<keyword evidence="4" id="KW-0233">DNA recombination</keyword>
<reference evidence="8 9" key="1">
    <citation type="submission" date="2020-05" db="EMBL/GenBank/DDBJ databases">
        <title>Nakamurella sp. DB0629 isolated from air conditioner.</title>
        <authorList>
            <person name="Kim D.H."/>
            <person name="Kim D.-U."/>
        </authorList>
    </citation>
    <scope>NUCLEOTIDE SEQUENCE [LARGE SCALE GENOMIC DNA]</scope>
    <source>
        <strain evidence="8 9">DB0629</strain>
    </source>
</reference>
<name>A0A849A5J6_9ACTN</name>
<dbReference type="Gene3D" id="1.10.150.130">
    <property type="match status" value="1"/>
</dbReference>
<dbReference type="PROSITE" id="PS51898">
    <property type="entry name" value="TYR_RECOMBINASE"/>
    <property type="match status" value="1"/>
</dbReference>
<dbReference type="Pfam" id="PF00589">
    <property type="entry name" value="Phage_integrase"/>
    <property type="match status" value="1"/>
</dbReference>
<organism evidence="8 9">
    <name type="scientific">Nakamurella aerolata</name>
    <dbReference type="NCBI Taxonomy" id="1656892"/>
    <lineage>
        <taxon>Bacteria</taxon>
        <taxon>Bacillati</taxon>
        <taxon>Actinomycetota</taxon>
        <taxon>Actinomycetes</taxon>
        <taxon>Nakamurellales</taxon>
        <taxon>Nakamurellaceae</taxon>
        <taxon>Nakamurella</taxon>
    </lineage>
</organism>
<evidence type="ECO:0000256" key="4">
    <source>
        <dbReference type="ARBA" id="ARBA00023172"/>
    </source>
</evidence>
<dbReference type="Pfam" id="PF14657">
    <property type="entry name" value="Arm-DNA-bind_4"/>
    <property type="match status" value="1"/>
</dbReference>
<evidence type="ECO:0000256" key="2">
    <source>
        <dbReference type="ARBA" id="ARBA00022908"/>
    </source>
</evidence>
<comment type="similarity">
    <text evidence="1">Belongs to the 'phage' integrase family.</text>
</comment>
<dbReference type="InterPro" id="IPR013762">
    <property type="entry name" value="Integrase-like_cat_sf"/>
</dbReference>
<accession>A0A849A5J6</accession>
<dbReference type="SUPFAM" id="SSF56349">
    <property type="entry name" value="DNA breaking-rejoining enzymes"/>
    <property type="match status" value="1"/>
</dbReference>
<dbReference type="Gene3D" id="1.10.443.10">
    <property type="entry name" value="Intergrase catalytic core"/>
    <property type="match status" value="1"/>
</dbReference>